<protein>
    <submittedName>
        <fullName evidence="3">Casc1 domain-containing protein</fullName>
    </submittedName>
</protein>
<dbReference type="GO" id="GO:0048487">
    <property type="term" value="F:beta-tubulin binding"/>
    <property type="evidence" value="ECO:0007669"/>
    <property type="project" value="TreeGrafter"/>
</dbReference>
<dbReference type="VEuPathDB" id="VectorBase:GPAI045790"/>
<dbReference type="PANTHER" id="PTHR20929">
    <property type="entry name" value="LUNG ADENOMA SUSCEPTIBILITY 1-RELATED"/>
    <property type="match status" value="1"/>
</dbReference>
<dbReference type="Proteomes" id="UP000092445">
    <property type="component" value="Unassembled WGS sequence"/>
</dbReference>
<dbReference type="AlphaFoldDB" id="A0A1B0AHC2"/>
<dbReference type="EnsemblMetazoa" id="GPAI045790-RA">
    <property type="protein sequence ID" value="GPAI045790-PA"/>
    <property type="gene ID" value="GPAI045790"/>
</dbReference>
<dbReference type="GO" id="GO:0008017">
    <property type="term" value="F:microtubule binding"/>
    <property type="evidence" value="ECO:0007669"/>
    <property type="project" value="TreeGrafter"/>
</dbReference>
<feature type="compositionally biased region" description="Basic and acidic residues" evidence="1">
    <location>
        <begin position="71"/>
        <end position="88"/>
    </location>
</feature>
<feature type="domain" description="CASC1 C-terminal" evidence="2">
    <location>
        <begin position="95"/>
        <end position="311"/>
    </location>
</feature>
<reference evidence="4" key="1">
    <citation type="submission" date="2014-03" db="EMBL/GenBank/DDBJ databases">
        <authorList>
            <person name="Aksoy S."/>
            <person name="Warren W."/>
            <person name="Wilson R.K."/>
        </authorList>
    </citation>
    <scope>NUCLEOTIDE SEQUENCE [LARGE SCALE GENOMIC DNA]</scope>
    <source>
        <strain evidence="4">IAEA</strain>
    </source>
</reference>
<dbReference type="PANTHER" id="PTHR20929:SF11">
    <property type="entry name" value="DYNEIN AXONEMAL INTERMEDIATE CHAIN 7"/>
    <property type="match status" value="1"/>
</dbReference>
<evidence type="ECO:0000256" key="1">
    <source>
        <dbReference type="SAM" id="MobiDB-lite"/>
    </source>
</evidence>
<sequence>MYQHSYRNILDLPQFKAKFDVAKKLSKKPEMQKASVKSLRNVIATSHLKRVTKQRSLIRESTSSFNRPMVHKRESSTERTDDGGEGELKTKPIKYEHWTTQYIRSARYIEKERKIIIETDRLGIFGLAFDRYEQLPFKYWELRASESNPENEVIFILETQHVECTLYISSEGIRGEVTEPCAPHIKKPKKYLTINDYLKFQKLFKERHINIFPNQETYYYIDKGYLSPKHLATEMHTYCCMALHCTQVIFRHSIWNRISRRRDIILEYTHLVDNTLSKLEVHITPEQATFVQVSEICSDDLDELLLAYNLTWRNVGVREHLLYNNCFDLY</sequence>
<name>A0A1B0AHC2_GLOPL</name>
<evidence type="ECO:0000259" key="2">
    <source>
        <dbReference type="Pfam" id="PF12366"/>
    </source>
</evidence>
<organism evidence="3 4">
    <name type="scientific">Glossina pallidipes</name>
    <name type="common">Tsetse fly</name>
    <dbReference type="NCBI Taxonomy" id="7398"/>
    <lineage>
        <taxon>Eukaryota</taxon>
        <taxon>Metazoa</taxon>
        <taxon>Ecdysozoa</taxon>
        <taxon>Arthropoda</taxon>
        <taxon>Hexapoda</taxon>
        <taxon>Insecta</taxon>
        <taxon>Pterygota</taxon>
        <taxon>Neoptera</taxon>
        <taxon>Endopterygota</taxon>
        <taxon>Diptera</taxon>
        <taxon>Brachycera</taxon>
        <taxon>Muscomorpha</taxon>
        <taxon>Hippoboscoidea</taxon>
        <taxon>Glossinidae</taxon>
        <taxon>Glossina</taxon>
    </lineage>
</organism>
<evidence type="ECO:0000313" key="3">
    <source>
        <dbReference type="EnsemblMetazoa" id="GPAI045790-PA"/>
    </source>
</evidence>
<keyword evidence="4" id="KW-1185">Reference proteome</keyword>
<dbReference type="InterPro" id="IPR023247">
    <property type="entry name" value="IC97/Dnai7-like"/>
</dbReference>
<proteinExistence type="predicted"/>
<dbReference type="Pfam" id="PF12366">
    <property type="entry name" value="Casc1_C"/>
    <property type="match status" value="1"/>
</dbReference>
<accession>A0A1B0AHC2</accession>
<dbReference type="InterPro" id="IPR022110">
    <property type="entry name" value="CASC1_C"/>
</dbReference>
<evidence type="ECO:0000313" key="4">
    <source>
        <dbReference type="Proteomes" id="UP000092445"/>
    </source>
</evidence>
<reference evidence="3" key="2">
    <citation type="submission" date="2020-05" db="UniProtKB">
        <authorList>
            <consortium name="EnsemblMetazoa"/>
        </authorList>
    </citation>
    <scope>IDENTIFICATION</scope>
    <source>
        <strain evidence="3">IAEA</strain>
    </source>
</reference>
<feature type="region of interest" description="Disordered" evidence="1">
    <location>
        <begin position="62"/>
        <end position="88"/>
    </location>
</feature>